<evidence type="ECO:0000256" key="3">
    <source>
        <dbReference type="SAM" id="Phobius"/>
    </source>
</evidence>
<dbReference type="Proteomes" id="UP000290174">
    <property type="component" value="Unassembled WGS sequence"/>
</dbReference>
<evidence type="ECO:0000313" key="5">
    <source>
        <dbReference type="Proteomes" id="UP000290174"/>
    </source>
</evidence>
<keyword evidence="3" id="KW-0472">Membrane</keyword>
<keyword evidence="1" id="KW-0175">Coiled coil</keyword>
<comment type="caution">
    <text evidence="4">The sequence shown here is derived from an EMBL/GenBank/DDBJ whole genome shotgun (WGS) entry which is preliminary data.</text>
</comment>
<evidence type="ECO:0000256" key="2">
    <source>
        <dbReference type="SAM" id="MobiDB-lite"/>
    </source>
</evidence>
<keyword evidence="3" id="KW-0812">Transmembrane</keyword>
<dbReference type="AlphaFoldDB" id="A0A4V1KVI6"/>
<feature type="transmembrane region" description="Helical" evidence="3">
    <location>
        <begin position="420"/>
        <end position="439"/>
    </location>
</feature>
<feature type="compositionally biased region" description="Polar residues" evidence="2">
    <location>
        <begin position="57"/>
        <end position="71"/>
    </location>
</feature>
<accession>A0A4V1KVI6</accession>
<reference evidence="4 5" key="1">
    <citation type="submission" date="2018-11" db="EMBL/GenBank/DDBJ databases">
        <title>Bradyrhizobium sp. nov., isolated from effective nodules of peanut in China.</title>
        <authorList>
            <person name="Li Y."/>
        </authorList>
    </citation>
    <scope>NUCLEOTIDE SEQUENCE [LARGE SCALE GENOMIC DNA]</scope>
    <source>
        <strain evidence="4 5">CCBAU 51770</strain>
    </source>
</reference>
<gene>
    <name evidence="4" type="ORF">EAS61_27875</name>
</gene>
<proteinExistence type="predicted"/>
<evidence type="ECO:0000256" key="1">
    <source>
        <dbReference type="SAM" id="Coils"/>
    </source>
</evidence>
<name>A0A4V1KVI6_9BRAD</name>
<evidence type="ECO:0000313" key="4">
    <source>
        <dbReference type="EMBL" id="RXG89573.1"/>
    </source>
</evidence>
<keyword evidence="3" id="KW-1133">Transmembrane helix</keyword>
<protein>
    <submittedName>
        <fullName evidence="4">Uncharacterized protein</fullName>
    </submittedName>
</protein>
<dbReference type="EMBL" id="RKMK01000032">
    <property type="protein sequence ID" value="RXG89573.1"/>
    <property type="molecule type" value="Genomic_DNA"/>
</dbReference>
<feature type="region of interest" description="Disordered" evidence="2">
    <location>
        <begin position="49"/>
        <end position="71"/>
    </location>
</feature>
<organism evidence="4 5">
    <name type="scientific">Bradyrhizobium zhanjiangense</name>
    <dbReference type="NCBI Taxonomy" id="1325107"/>
    <lineage>
        <taxon>Bacteria</taxon>
        <taxon>Pseudomonadati</taxon>
        <taxon>Pseudomonadota</taxon>
        <taxon>Alphaproteobacteria</taxon>
        <taxon>Hyphomicrobiales</taxon>
        <taxon>Nitrobacteraceae</taxon>
        <taxon>Bradyrhizobium</taxon>
    </lineage>
</organism>
<feature type="coiled-coil region" evidence="1">
    <location>
        <begin position="13"/>
        <end position="40"/>
    </location>
</feature>
<sequence length="447" mass="47280">MTGFLDCFRRQPKMEDAAKIQRAERAAAALEEARGIYLDRVLNTTGTSPAGAVEPCSSPNSPASGSTTVQSQARQSLTAQDLIALAAIAHDKPEEVALGSWRYPVGLAIVCITAAILVWGARTAPINALKLVAETDYVTITSAPNIEALTLPFSNTVGIDALYLKLKSSVSALLLAADGSMSQRCEALALDRRVTLHQPGALALTVEPGSALTLSSFKTPGAQNVNEMLVTGSGAWTLTTTLPLSQSAPGDCHDFAGNDWRVPAKLTFQSPTKQPQNEAEMLIKVPSGARTAPPATALLPSFALDAIDVSFETVAANSVSSAGPPVRCAVIQGTVDFEQRLPLIGVSRIGHETISKRQCLTVAGDTKKRWHVAVNPTADGHFEVSQQTGDDQAIKLYTKGPVGDHQFGESYLAILKADPGLVLFASVATALIANLWSFAQLLKRWTS</sequence>